<dbReference type="KEGG" id="tee:Tel_00460"/>
<name>A0A0S2T9C7_9GAMM</name>
<gene>
    <name evidence="2" type="ORF">Tel_00460</name>
</gene>
<keyword evidence="1" id="KW-0472">Membrane</keyword>
<dbReference type="AlphaFoldDB" id="A0A0S2T9C7"/>
<organism evidence="2 3">
    <name type="scientific">Candidatus Tenderia electrophaga</name>
    <dbReference type="NCBI Taxonomy" id="1748243"/>
    <lineage>
        <taxon>Bacteria</taxon>
        <taxon>Pseudomonadati</taxon>
        <taxon>Pseudomonadota</taxon>
        <taxon>Gammaproteobacteria</taxon>
        <taxon>Candidatus Tenderiales</taxon>
        <taxon>Candidatus Tenderiaceae</taxon>
        <taxon>Candidatus Tenderia</taxon>
    </lineage>
</organism>
<keyword evidence="1" id="KW-1133">Transmembrane helix</keyword>
<dbReference type="STRING" id="1748243.Tel_00460"/>
<keyword evidence="1" id="KW-0812">Transmembrane</keyword>
<evidence type="ECO:0000256" key="1">
    <source>
        <dbReference type="SAM" id="Phobius"/>
    </source>
</evidence>
<feature type="transmembrane region" description="Helical" evidence="1">
    <location>
        <begin position="12"/>
        <end position="30"/>
    </location>
</feature>
<protein>
    <submittedName>
        <fullName evidence="2">Uncharacterized protein</fullName>
    </submittedName>
</protein>
<reference evidence="2" key="1">
    <citation type="submission" date="2015-10" db="EMBL/GenBank/DDBJ databases">
        <title>Description of Candidatus Tenderia electrophaga gen. nov, sp. nov., an Uncultivated Electroautotroph from a Biocathode Enrichment.</title>
        <authorList>
            <person name="Eddie B.J."/>
            <person name="Malanoski A.P."/>
            <person name="Wang Z."/>
            <person name="Hall R.J."/>
            <person name="Oh S.D."/>
            <person name="Heiner C."/>
            <person name="Lin B."/>
            <person name="Strycharz-Glaven S.M."/>
        </authorList>
    </citation>
    <scope>NUCLEOTIDE SEQUENCE [LARGE SCALE GENOMIC DNA]</scope>
    <source>
        <strain evidence="2">NRL1</strain>
    </source>
</reference>
<accession>A0A0S2T9C7</accession>
<evidence type="ECO:0000313" key="2">
    <source>
        <dbReference type="EMBL" id="ALP51733.1"/>
    </source>
</evidence>
<proteinExistence type="predicted"/>
<sequence>MDLDNLPDGWTIYIWLIAGAMIIVAAIYGLRWAKRNDQFDEDIKYLVFDENDKNKMTPEEFKKSQQVLETQMNRREEFLKEKAEAEQLEKGS</sequence>
<evidence type="ECO:0000313" key="3">
    <source>
        <dbReference type="Proteomes" id="UP000055136"/>
    </source>
</evidence>
<keyword evidence="3" id="KW-1185">Reference proteome</keyword>
<dbReference type="Proteomes" id="UP000055136">
    <property type="component" value="Chromosome"/>
</dbReference>
<dbReference type="EMBL" id="CP013099">
    <property type="protein sequence ID" value="ALP51733.1"/>
    <property type="molecule type" value="Genomic_DNA"/>
</dbReference>